<dbReference type="SUPFAM" id="SSF54862">
    <property type="entry name" value="4Fe-4S ferredoxins"/>
    <property type="match status" value="1"/>
</dbReference>
<feature type="transmembrane region" description="Helical" evidence="11">
    <location>
        <begin position="6"/>
        <end position="25"/>
    </location>
</feature>
<dbReference type="Gene3D" id="3.30.70.20">
    <property type="match status" value="2"/>
</dbReference>
<feature type="domain" description="4Fe-4S ferredoxin-type" evidence="12">
    <location>
        <begin position="135"/>
        <end position="162"/>
    </location>
</feature>
<name>A0ABR7G707_9FIRM</name>
<comment type="subcellular location">
    <subcellularLocation>
        <location evidence="10">Cell membrane</location>
    </subcellularLocation>
</comment>
<comment type="function">
    <text evidence="10">Part of a membrane-bound complex that couples electron transfer with translocation of ions across the membrane.</text>
</comment>
<accession>A0ABR7G707</accession>
<keyword evidence="9 10" id="KW-0472">Membrane</keyword>
<comment type="subunit">
    <text evidence="10">The complex is composed of six subunits: RnfA, RnfB, RnfC, RnfD, RnfE and RnfG.</text>
</comment>
<dbReference type="InterPro" id="IPR017896">
    <property type="entry name" value="4Fe4S_Fe-S-bd"/>
</dbReference>
<evidence type="ECO:0000313" key="15">
    <source>
        <dbReference type="Proteomes" id="UP000631576"/>
    </source>
</evidence>
<reference evidence="14 15" key="1">
    <citation type="submission" date="2020-08" db="EMBL/GenBank/DDBJ databases">
        <title>Genome public.</title>
        <authorList>
            <person name="Liu C."/>
            <person name="Sun Q."/>
        </authorList>
    </citation>
    <scope>NUCLEOTIDE SEQUENCE [LARGE SCALE GENOMIC DNA]</scope>
    <source>
        <strain evidence="14 15">NSJ-13</strain>
    </source>
</reference>
<dbReference type="Gene3D" id="1.10.15.40">
    <property type="entry name" value="Electron transport complex subunit B, putative Fe-S cluster"/>
    <property type="match status" value="1"/>
</dbReference>
<feature type="domain" description="4Fe-4S" evidence="13">
    <location>
        <begin position="33"/>
        <end position="92"/>
    </location>
</feature>
<feature type="binding site" evidence="10">
    <location>
        <position position="75"/>
    </location>
    <ligand>
        <name>[4Fe-4S] cluster</name>
        <dbReference type="ChEBI" id="CHEBI:49883"/>
        <label>1</label>
    </ligand>
</feature>
<feature type="region of interest" description="Hydrophobic" evidence="10">
    <location>
        <begin position="1"/>
        <end position="27"/>
    </location>
</feature>
<dbReference type="PROSITE" id="PS00198">
    <property type="entry name" value="4FE4S_FER_1"/>
    <property type="match status" value="2"/>
</dbReference>
<sequence length="269" mass="27737">MITGIILAAVIVGGTGLFIGVFLGVSGKKFAVEVDEREEAILGVLPGNNCGGCGYAGCSGLAAAIVAGEAEVSGCPVGGSPVAVKIGEIMGVSADGQEKMTAFVKCAGTCEKAQDEYEYHGVRDCVMVNMMQDAGPKGCDYGCLGFGNCVKACPFDAIHIVNGIAVVDKEKCKACGKCIAACPKKLIELVPYKQQTFVQCNSNDKGKALMDVCAVGCIGCKLCEKNCEAGAITVTNFLAHIDASKCTNCGVCADKCPRKVIVPRKIPVS</sequence>
<feature type="binding site" evidence="10">
    <location>
        <position position="53"/>
    </location>
    <ligand>
        <name>[4Fe-4S] cluster</name>
        <dbReference type="ChEBI" id="CHEBI:49883"/>
        <label>1</label>
    </ligand>
</feature>
<feature type="domain" description="4Fe-4S ferredoxin-type" evidence="12">
    <location>
        <begin position="237"/>
        <end position="266"/>
    </location>
</feature>
<feature type="binding site" evidence="10">
    <location>
        <position position="143"/>
    </location>
    <ligand>
        <name>[4Fe-4S] cluster</name>
        <dbReference type="ChEBI" id="CHEBI:49883"/>
        <label>2</label>
    </ligand>
</feature>
<dbReference type="EC" id="7.-.-.-" evidence="10"/>
<keyword evidence="7 10" id="KW-0408">Iron</keyword>
<feature type="domain" description="4Fe-4S ferredoxin-type" evidence="12">
    <location>
        <begin position="163"/>
        <end position="192"/>
    </location>
</feature>
<dbReference type="InterPro" id="IPR010207">
    <property type="entry name" value="Elect_transpt_cplx_RnfB/RsxB"/>
</dbReference>
<dbReference type="PROSITE" id="PS51656">
    <property type="entry name" value="4FE4S"/>
    <property type="match status" value="1"/>
</dbReference>
<dbReference type="InterPro" id="IPR050395">
    <property type="entry name" value="4Fe4S_Ferredoxin_RnfB"/>
</dbReference>
<organism evidence="14 15">
    <name type="scientific">Ruminococcus hominis</name>
    <dbReference type="NCBI Taxonomy" id="2763065"/>
    <lineage>
        <taxon>Bacteria</taxon>
        <taxon>Bacillati</taxon>
        <taxon>Bacillota</taxon>
        <taxon>Clostridia</taxon>
        <taxon>Eubacteriales</taxon>
        <taxon>Oscillospiraceae</taxon>
        <taxon>Ruminococcus</taxon>
    </lineage>
</organism>
<dbReference type="PANTHER" id="PTHR43560">
    <property type="entry name" value="ION-TRANSLOCATING OXIDOREDUCTASE COMPLEX SUBUNIT B"/>
    <property type="match status" value="1"/>
</dbReference>
<evidence type="ECO:0000256" key="9">
    <source>
        <dbReference type="ARBA" id="ARBA00023136"/>
    </source>
</evidence>
<evidence type="ECO:0000256" key="11">
    <source>
        <dbReference type="SAM" id="Phobius"/>
    </source>
</evidence>
<evidence type="ECO:0000256" key="1">
    <source>
        <dbReference type="ARBA" id="ARBA00022448"/>
    </source>
</evidence>
<feature type="binding site" evidence="10">
    <location>
        <position position="149"/>
    </location>
    <ligand>
        <name>[4Fe-4S] cluster</name>
        <dbReference type="ChEBI" id="CHEBI:49883"/>
        <label>2</label>
    </ligand>
</feature>
<feature type="binding site" evidence="10">
    <location>
        <position position="175"/>
    </location>
    <ligand>
        <name>[4Fe-4S] cluster</name>
        <dbReference type="ChEBI" id="CHEBI:49883"/>
        <label>3</label>
    </ligand>
</feature>
<keyword evidence="10" id="KW-1003">Cell membrane</keyword>
<dbReference type="Proteomes" id="UP000631576">
    <property type="component" value="Unassembled WGS sequence"/>
</dbReference>
<keyword evidence="3 10" id="KW-0479">Metal-binding</keyword>
<evidence type="ECO:0000256" key="2">
    <source>
        <dbReference type="ARBA" id="ARBA00022485"/>
    </source>
</evidence>
<feature type="binding site" evidence="10">
    <location>
        <position position="182"/>
    </location>
    <ligand>
        <name>[4Fe-4S] cluster</name>
        <dbReference type="ChEBI" id="CHEBI:49883"/>
        <label>2</label>
    </ligand>
</feature>
<keyword evidence="2 10" id="KW-0004">4Fe-4S</keyword>
<evidence type="ECO:0000256" key="8">
    <source>
        <dbReference type="ARBA" id="ARBA00023014"/>
    </source>
</evidence>
<evidence type="ECO:0000256" key="4">
    <source>
        <dbReference type="ARBA" id="ARBA00022737"/>
    </source>
</evidence>
<feature type="domain" description="4Fe-4S ferredoxin-type" evidence="12">
    <location>
        <begin position="206"/>
        <end position="236"/>
    </location>
</feature>
<feature type="binding site" evidence="10">
    <location>
        <position position="50"/>
    </location>
    <ligand>
        <name>[4Fe-4S] cluster</name>
        <dbReference type="ChEBI" id="CHEBI:49883"/>
        <label>1</label>
    </ligand>
</feature>
<dbReference type="Pfam" id="PF13237">
    <property type="entry name" value="Fer4_10"/>
    <property type="match status" value="1"/>
</dbReference>
<keyword evidence="11" id="KW-1133">Transmembrane helix</keyword>
<evidence type="ECO:0000259" key="12">
    <source>
        <dbReference type="PROSITE" id="PS51379"/>
    </source>
</evidence>
<evidence type="ECO:0000256" key="7">
    <source>
        <dbReference type="ARBA" id="ARBA00023004"/>
    </source>
</evidence>
<feature type="binding site" evidence="10">
    <location>
        <position position="153"/>
    </location>
    <ligand>
        <name>[4Fe-4S] cluster</name>
        <dbReference type="ChEBI" id="CHEBI:49883"/>
        <label>3</label>
    </ligand>
</feature>
<evidence type="ECO:0000259" key="13">
    <source>
        <dbReference type="PROSITE" id="PS51656"/>
    </source>
</evidence>
<dbReference type="InterPro" id="IPR017900">
    <property type="entry name" value="4Fe4S_Fe_S_CS"/>
</dbReference>
<dbReference type="RefSeq" id="WP_186864869.1">
    <property type="nucleotide sequence ID" value="NZ_JACOPE010000001.1"/>
</dbReference>
<feature type="binding site" evidence="10">
    <location>
        <position position="172"/>
    </location>
    <ligand>
        <name>[4Fe-4S] cluster</name>
        <dbReference type="ChEBI" id="CHEBI:49883"/>
        <label>3</label>
    </ligand>
</feature>
<feature type="binding site" evidence="10">
    <location>
        <position position="58"/>
    </location>
    <ligand>
        <name>[4Fe-4S] cluster</name>
        <dbReference type="ChEBI" id="CHEBI:49883"/>
        <label>1</label>
    </ligand>
</feature>
<feature type="binding site" evidence="10">
    <location>
        <position position="139"/>
    </location>
    <ligand>
        <name>[4Fe-4S] cluster</name>
        <dbReference type="ChEBI" id="CHEBI:49883"/>
        <label>2</label>
    </ligand>
</feature>
<evidence type="ECO:0000313" key="14">
    <source>
        <dbReference type="EMBL" id="MBC5683189.1"/>
    </source>
</evidence>
<comment type="caution">
    <text evidence="14">The sequence shown here is derived from an EMBL/GenBank/DDBJ whole genome shotgun (WGS) entry which is preliminary data.</text>
</comment>
<dbReference type="Pfam" id="PF04060">
    <property type="entry name" value="FeS"/>
    <property type="match status" value="1"/>
</dbReference>
<keyword evidence="6 10" id="KW-0249">Electron transport</keyword>
<feature type="binding site" evidence="10">
    <location>
        <position position="178"/>
    </location>
    <ligand>
        <name>[4Fe-4S] cluster</name>
        <dbReference type="ChEBI" id="CHEBI:49883"/>
        <label>3</label>
    </ligand>
</feature>
<dbReference type="EMBL" id="JACOPE010000001">
    <property type="protein sequence ID" value="MBC5683189.1"/>
    <property type="molecule type" value="Genomic_DNA"/>
</dbReference>
<keyword evidence="8 10" id="KW-0411">Iron-sulfur</keyword>
<dbReference type="PROSITE" id="PS51379">
    <property type="entry name" value="4FE4S_FER_2"/>
    <property type="match status" value="4"/>
</dbReference>
<evidence type="ECO:0000256" key="3">
    <source>
        <dbReference type="ARBA" id="ARBA00022723"/>
    </source>
</evidence>
<dbReference type="Pfam" id="PF12838">
    <property type="entry name" value="Fer4_7"/>
    <property type="match status" value="1"/>
</dbReference>
<comment type="caution">
    <text evidence="10">Lacks conserved residue(s) required for the propagation of feature annotation.</text>
</comment>
<dbReference type="PANTHER" id="PTHR43560:SF1">
    <property type="entry name" value="ION-TRANSLOCATING OXIDOREDUCTASE COMPLEX SUBUNIT B"/>
    <property type="match status" value="1"/>
</dbReference>
<comment type="similarity">
    <text evidence="10">Belongs to the 4Fe4S bacterial-type ferredoxin family. RnfB subfamily.</text>
</comment>
<evidence type="ECO:0000256" key="10">
    <source>
        <dbReference type="HAMAP-Rule" id="MF_00463"/>
    </source>
</evidence>
<dbReference type="InterPro" id="IPR007202">
    <property type="entry name" value="4Fe-4S_dom"/>
</dbReference>
<evidence type="ECO:0000256" key="6">
    <source>
        <dbReference type="ARBA" id="ARBA00022982"/>
    </source>
</evidence>
<gene>
    <name evidence="10" type="primary">rnfB</name>
    <name evidence="14" type="ORF">H8S40_06345</name>
</gene>
<dbReference type="NCBIfam" id="TIGR01944">
    <property type="entry name" value="rnfB"/>
    <property type="match status" value="1"/>
</dbReference>
<keyword evidence="5 10" id="KW-1278">Translocase</keyword>
<dbReference type="HAMAP" id="MF_00463">
    <property type="entry name" value="RsxB_RnfB"/>
    <property type="match status" value="1"/>
</dbReference>
<keyword evidence="1 10" id="KW-0813">Transport</keyword>
<keyword evidence="15" id="KW-1185">Reference proteome</keyword>
<keyword evidence="11" id="KW-0812">Transmembrane</keyword>
<dbReference type="CDD" id="cd10549">
    <property type="entry name" value="MtMvhB_like"/>
    <property type="match status" value="1"/>
</dbReference>
<keyword evidence="4 10" id="KW-0677">Repeat</keyword>
<proteinExistence type="inferred from homology"/>
<comment type="cofactor">
    <cofactor evidence="10">
        <name>[4Fe-4S] cluster</name>
        <dbReference type="ChEBI" id="CHEBI:49883"/>
    </cofactor>
    <text evidence="10">Binds 3 [4Fe-4S] clusters.</text>
</comment>
<evidence type="ECO:0000256" key="5">
    <source>
        <dbReference type="ARBA" id="ARBA00022967"/>
    </source>
</evidence>
<protein>
    <recommendedName>
        <fullName evidence="10">Ion-translocating oxidoreductase complex subunit B</fullName>
        <ecNumber evidence="10">7.-.-.-</ecNumber>
    </recommendedName>
    <alternativeName>
        <fullName evidence="10">Rnf electron transport complex subunit B</fullName>
    </alternativeName>
</protein>